<proteinExistence type="predicted"/>
<protein>
    <submittedName>
        <fullName evidence="2">Transposase</fullName>
    </submittedName>
</protein>
<dbReference type="SUPFAM" id="SSF53098">
    <property type="entry name" value="Ribonuclease H-like"/>
    <property type="match status" value="1"/>
</dbReference>
<organism evidence="2 4">
    <name type="scientific">Acinetobacter terrae</name>
    <dbReference type="NCBI Taxonomy" id="2731247"/>
    <lineage>
        <taxon>Bacteria</taxon>
        <taxon>Pseudomonadati</taxon>
        <taxon>Pseudomonadota</taxon>
        <taxon>Gammaproteobacteria</taxon>
        <taxon>Moraxellales</taxon>
        <taxon>Moraxellaceae</taxon>
        <taxon>Acinetobacter</taxon>
        <taxon>Acinetobacter Taxon 24</taxon>
    </lineage>
</organism>
<evidence type="ECO:0000313" key="2">
    <source>
        <dbReference type="EMBL" id="NNH39169.1"/>
    </source>
</evidence>
<comment type="caution">
    <text evidence="2">The sequence shown here is derived from an EMBL/GenBank/DDBJ whole genome shotgun (WGS) entry which is preliminary data.</text>
</comment>
<reference evidence="4 5" key="1">
    <citation type="submission" date="2020-04" db="EMBL/GenBank/DDBJ databases">
        <title>Acinetobacter Taxon 24.</title>
        <authorList>
            <person name="Nemec A."/>
            <person name="Radolfova-Krizova L."/>
            <person name="Higgins P.G."/>
            <person name="Spanelova P."/>
        </authorList>
    </citation>
    <scope>NUCLEOTIDE SEQUENCE [LARGE SCALE GENOMIC DNA]</scope>
    <source>
        <strain evidence="3 5">ANC 4279</strain>
        <strain evidence="2 4">ANC 4280</strain>
    </source>
</reference>
<dbReference type="RefSeq" id="WP_171534808.1">
    <property type="nucleotide sequence ID" value="NZ_JABERF010000046.1"/>
</dbReference>
<dbReference type="Pfam" id="PF13546">
    <property type="entry name" value="DDE_5"/>
    <property type="match status" value="1"/>
</dbReference>
<sequence>MNKDLLDLYTDYLICSTEQTTATQLSRMLDGHVSHDQVTRFLSSQSFTDKDLWKLVKPTLRSIESEEDGVLIFDDTIIEKQWTDENEIICYHFDHSKGRSVKGINLLNLIYHHNDISLPLSFHIVKKPISYCDLHTRQIKRESMVSKNEMLHQMFMQMISNDLKFKYVLFDSWYSSKETFDLIRKKRKHFISALKSNRLIALSEKDKRNGRFQQVREIGLKDGEIVRGWLKGYSHEVLICRQVFTNKDGSTSSLDRVCSDLSLDGNDITRIYQKRWNIEVYHKSLKSNACISKSPTRTVRTQSNHLFLSICSVLKLEQLKIHHKMNHFALKAKIYLNSLKAVYAEISCFKKATA</sequence>
<accession>A0A7Y2PQ62</accession>
<gene>
    <name evidence="2" type="ORF">HLH11_11080</name>
    <name evidence="3" type="ORF">HLH13_16175</name>
</gene>
<dbReference type="InterPro" id="IPR012337">
    <property type="entry name" value="RNaseH-like_sf"/>
</dbReference>
<name>A0A7Y2PQ62_9GAMM</name>
<evidence type="ECO:0000313" key="3">
    <source>
        <dbReference type="EMBL" id="NNH89193.1"/>
    </source>
</evidence>
<feature type="domain" description="Transposase IS701-like DDE" evidence="1">
    <location>
        <begin position="7"/>
        <end position="199"/>
    </location>
</feature>
<dbReference type="Proteomes" id="UP000532147">
    <property type="component" value="Unassembled WGS sequence"/>
</dbReference>
<dbReference type="EMBL" id="JABERH010000026">
    <property type="protein sequence ID" value="NNH39169.1"/>
    <property type="molecule type" value="Genomic_DNA"/>
</dbReference>
<dbReference type="Proteomes" id="UP000546536">
    <property type="component" value="Unassembled WGS sequence"/>
</dbReference>
<evidence type="ECO:0000313" key="4">
    <source>
        <dbReference type="Proteomes" id="UP000532147"/>
    </source>
</evidence>
<evidence type="ECO:0000313" key="5">
    <source>
        <dbReference type="Proteomes" id="UP000546536"/>
    </source>
</evidence>
<dbReference type="EMBL" id="JABERG010000033">
    <property type="protein sequence ID" value="NNH89193.1"/>
    <property type="molecule type" value="Genomic_DNA"/>
</dbReference>
<evidence type="ECO:0000259" key="1">
    <source>
        <dbReference type="Pfam" id="PF13546"/>
    </source>
</evidence>
<keyword evidence="5" id="KW-1185">Reference proteome</keyword>
<accession>A0A7Y2WM41</accession>
<dbReference type="InterPro" id="IPR038721">
    <property type="entry name" value="IS701-like_DDE_dom"/>
</dbReference>
<dbReference type="AlphaFoldDB" id="A0A7Y2PQ62"/>